<organism evidence="3 4">
    <name type="scientific">Comamonas flocculans</name>
    <dbReference type="NCBI Taxonomy" id="2597701"/>
    <lineage>
        <taxon>Bacteria</taxon>
        <taxon>Pseudomonadati</taxon>
        <taxon>Pseudomonadota</taxon>
        <taxon>Betaproteobacteria</taxon>
        <taxon>Burkholderiales</taxon>
        <taxon>Comamonadaceae</taxon>
        <taxon>Comamonas</taxon>
    </lineage>
</organism>
<evidence type="ECO:0000259" key="2">
    <source>
        <dbReference type="Pfam" id="PF01863"/>
    </source>
</evidence>
<dbReference type="InterPro" id="IPR002725">
    <property type="entry name" value="YgjP-like_metallopeptidase"/>
</dbReference>
<evidence type="ECO:0000313" key="3">
    <source>
        <dbReference type="EMBL" id="QEA14545.1"/>
    </source>
</evidence>
<evidence type="ECO:0000313" key="4">
    <source>
        <dbReference type="Proteomes" id="UP000321199"/>
    </source>
</evidence>
<sequence>MDRGGNAPPGPPSLRPGRRARPGTRPGARRPVKERPSQRQVLLAGSAVTYELQRARRRSIGLTVGERGLVVRAPAWTTVGTIEAALQDKAVWVLRKLHQMQEHARRQQAARIVWADGGQLPWQGGVLTLRCDGLRRAPLLSGEQLHTGLPPDSPASALRTRVLAWFQREARAHFAQQVQRFAPRLQVQPARVLLTSAATRWGSASAQGSIRLNWRLMHLRPELIDYVVVHELAHLREMNHSLRFWAIVEQLVPQHRQLRRELRGVCTPLWD</sequence>
<accession>A0A5B8S156</accession>
<keyword evidence="4" id="KW-1185">Reference proteome</keyword>
<name>A0A5B8S156_9BURK</name>
<feature type="region of interest" description="Disordered" evidence="1">
    <location>
        <begin position="1"/>
        <end position="39"/>
    </location>
</feature>
<dbReference type="EMBL" id="CP042344">
    <property type="protein sequence ID" value="QEA14545.1"/>
    <property type="molecule type" value="Genomic_DNA"/>
</dbReference>
<dbReference type="AlphaFoldDB" id="A0A5B8S156"/>
<dbReference type="PANTHER" id="PTHR30399">
    <property type="entry name" value="UNCHARACTERIZED PROTEIN YGJP"/>
    <property type="match status" value="1"/>
</dbReference>
<dbReference type="Pfam" id="PF01863">
    <property type="entry name" value="YgjP-like"/>
    <property type="match status" value="1"/>
</dbReference>
<dbReference type="KEGG" id="cof:FOZ74_09360"/>
<evidence type="ECO:0000256" key="1">
    <source>
        <dbReference type="SAM" id="MobiDB-lite"/>
    </source>
</evidence>
<protein>
    <submittedName>
        <fullName evidence="3">M48 family metallopeptidase</fullName>
    </submittedName>
</protein>
<proteinExistence type="predicted"/>
<dbReference type="Gene3D" id="3.30.2010.10">
    <property type="entry name" value="Metalloproteases ('zincins'), catalytic domain"/>
    <property type="match status" value="1"/>
</dbReference>
<dbReference type="Proteomes" id="UP000321199">
    <property type="component" value="Chromosome"/>
</dbReference>
<dbReference type="OrthoDB" id="9811177at2"/>
<reference evidence="3 4" key="1">
    <citation type="submission" date="2019-07" db="EMBL/GenBank/DDBJ databases">
        <title>Complete genome sequence of Comamonas sp. NLF 7-7 isolated from livestock.</title>
        <authorList>
            <person name="Kim D.H."/>
            <person name="Kim J.G."/>
        </authorList>
    </citation>
    <scope>NUCLEOTIDE SEQUENCE [LARGE SCALE GENOMIC DNA]</scope>
    <source>
        <strain evidence="3 4">NLF 7-7</strain>
    </source>
</reference>
<dbReference type="InterPro" id="IPR053136">
    <property type="entry name" value="UTP_pyrophosphatase-like"/>
</dbReference>
<dbReference type="PANTHER" id="PTHR30399:SF1">
    <property type="entry name" value="UTP PYROPHOSPHATASE"/>
    <property type="match status" value="1"/>
</dbReference>
<feature type="domain" description="YgjP-like metallopeptidase" evidence="2">
    <location>
        <begin position="58"/>
        <end position="263"/>
    </location>
</feature>
<dbReference type="CDD" id="cd07344">
    <property type="entry name" value="M48_yhfN_like"/>
    <property type="match status" value="1"/>
</dbReference>
<gene>
    <name evidence="3" type="ORF">FOZ74_09360</name>
</gene>
<feature type="compositionally biased region" description="Basic residues" evidence="1">
    <location>
        <begin position="16"/>
        <end position="30"/>
    </location>
</feature>